<dbReference type="PANTHER" id="PTHR13710">
    <property type="entry name" value="DNA HELICASE RECQ FAMILY MEMBER"/>
    <property type="match status" value="1"/>
</dbReference>
<dbReference type="EC" id="5.6.2.4" evidence="5"/>
<evidence type="ECO:0000259" key="6">
    <source>
        <dbReference type="PROSITE" id="PS51192"/>
    </source>
</evidence>
<organism evidence="8">
    <name type="scientific">Laccaria bicolor (strain S238N-H82 / ATCC MYA-4686)</name>
    <name type="common">Bicoloured deceiver</name>
    <name type="synonym">Laccaria laccata var. bicolor</name>
    <dbReference type="NCBI Taxonomy" id="486041"/>
    <lineage>
        <taxon>Eukaryota</taxon>
        <taxon>Fungi</taxon>
        <taxon>Dikarya</taxon>
        <taxon>Basidiomycota</taxon>
        <taxon>Agaricomycotina</taxon>
        <taxon>Agaricomycetes</taxon>
        <taxon>Agaricomycetidae</taxon>
        <taxon>Agaricales</taxon>
        <taxon>Agaricineae</taxon>
        <taxon>Hydnangiaceae</taxon>
        <taxon>Laccaria</taxon>
    </lineage>
</organism>
<keyword evidence="3" id="KW-0413">Isomerase</keyword>
<dbReference type="AlphaFoldDB" id="B0DPP4"/>
<evidence type="ECO:0000256" key="2">
    <source>
        <dbReference type="ARBA" id="ARBA00023125"/>
    </source>
</evidence>
<keyword evidence="8" id="KW-1185">Reference proteome</keyword>
<dbReference type="HOGENOM" id="CLU_126713_0_1_1"/>
<accession>B0DPP4</accession>
<dbReference type="OrthoDB" id="2499463at2759"/>
<dbReference type="EMBL" id="DS547124">
    <property type="protein sequence ID" value="EDR03485.1"/>
    <property type="molecule type" value="Genomic_DNA"/>
</dbReference>
<dbReference type="GO" id="GO:0005694">
    <property type="term" value="C:chromosome"/>
    <property type="evidence" value="ECO:0007669"/>
    <property type="project" value="TreeGrafter"/>
</dbReference>
<reference evidence="7 8" key="1">
    <citation type="journal article" date="2008" name="Nature">
        <title>The genome of Laccaria bicolor provides insights into mycorrhizal symbiosis.</title>
        <authorList>
            <person name="Martin F."/>
            <person name="Aerts A."/>
            <person name="Ahren D."/>
            <person name="Brun A."/>
            <person name="Danchin E.G.J."/>
            <person name="Duchaussoy F."/>
            <person name="Gibon J."/>
            <person name="Kohler A."/>
            <person name="Lindquist E."/>
            <person name="Pereda V."/>
            <person name="Salamov A."/>
            <person name="Shapiro H.J."/>
            <person name="Wuyts J."/>
            <person name="Blaudez D."/>
            <person name="Buee M."/>
            <person name="Brokstein P."/>
            <person name="Canbaeck B."/>
            <person name="Cohen D."/>
            <person name="Courty P.E."/>
            <person name="Coutinho P.M."/>
            <person name="Delaruelle C."/>
            <person name="Detter J.C."/>
            <person name="Deveau A."/>
            <person name="DiFazio S."/>
            <person name="Duplessis S."/>
            <person name="Fraissinet-Tachet L."/>
            <person name="Lucic E."/>
            <person name="Frey-Klett P."/>
            <person name="Fourrey C."/>
            <person name="Feussner I."/>
            <person name="Gay G."/>
            <person name="Grimwood J."/>
            <person name="Hoegger P.J."/>
            <person name="Jain P."/>
            <person name="Kilaru S."/>
            <person name="Labbe J."/>
            <person name="Lin Y.C."/>
            <person name="Legue V."/>
            <person name="Le Tacon F."/>
            <person name="Marmeisse R."/>
            <person name="Melayah D."/>
            <person name="Montanini B."/>
            <person name="Muratet M."/>
            <person name="Nehls U."/>
            <person name="Niculita-Hirzel H."/>
            <person name="Oudot-Le Secq M.P."/>
            <person name="Peter M."/>
            <person name="Quesneville H."/>
            <person name="Rajashekar B."/>
            <person name="Reich M."/>
            <person name="Rouhier N."/>
            <person name="Schmutz J."/>
            <person name="Yin T."/>
            <person name="Chalot M."/>
            <person name="Henrissat B."/>
            <person name="Kuees U."/>
            <person name="Lucas S."/>
            <person name="Van de Peer Y."/>
            <person name="Podila G.K."/>
            <person name="Polle A."/>
            <person name="Pukkila P.J."/>
            <person name="Richardson P.M."/>
            <person name="Rouze P."/>
            <person name="Sanders I.R."/>
            <person name="Stajich J.E."/>
            <person name="Tunlid A."/>
            <person name="Tuskan G."/>
            <person name="Grigoriev I.V."/>
        </authorList>
    </citation>
    <scope>NUCLEOTIDE SEQUENCE [LARGE SCALE GENOMIC DNA]</scope>
    <source>
        <strain evidence="8">S238N-H82 / ATCC MYA-4686</strain>
    </source>
</reference>
<comment type="similarity">
    <text evidence="1">Belongs to the helicase family. RecQ subfamily.</text>
</comment>
<dbReference type="InterPro" id="IPR027417">
    <property type="entry name" value="P-loop_NTPase"/>
</dbReference>
<dbReference type="GO" id="GO:0000724">
    <property type="term" value="P:double-strand break repair via homologous recombination"/>
    <property type="evidence" value="ECO:0007669"/>
    <property type="project" value="TreeGrafter"/>
</dbReference>
<dbReference type="Proteomes" id="UP000001194">
    <property type="component" value="Unassembled WGS sequence"/>
</dbReference>
<evidence type="ECO:0000313" key="7">
    <source>
        <dbReference type="EMBL" id="EDR03485.1"/>
    </source>
</evidence>
<dbReference type="PROSITE" id="PS51192">
    <property type="entry name" value="HELICASE_ATP_BIND_1"/>
    <property type="match status" value="1"/>
</dbReference>
<dbReference type="Gene3D" id="3.40.50.300">
    <property type="entry name" value="P-loop containing nucleotide triphosphate hydrolases"/>
    <property type="match status" value="1"/>
</dbReference>
<evidence type="ECO:0000256" key="5">
    <source>
        <dbReference type="ARBA" id="ARBA00034808"/>
    </source>
</evidence>
<proteinExistence type="inferred from homology"/>
<dbReference type="InParanoid" id="B0DPP4"/>
<dbReference type="GeneID" id="6081498"/>
<evidence type="ECO:0000256" key="1">
    <source>
        <dbReference type="ARBA" id="ARBA00005446"/>
    </source>
</evidence>
<name>B0DPP4_LACBS</name>
<sequence length="180" mass="20236">MGFSAVAVNGKTYNESIHKEIETLQHQVIVTSPDMCLEHNGFQKLLSDPKFAAHISTFIIDKAHCISQWGDKFRLVYSELGTLHSFVSANIPFLVTLATLPPLVLAEVWKIMHIQSDNSYHINLGTDRPNITWFVQLMKGGKTNFESLDFLVPSGGSGDDNIDLIQSMVFLMILMLQWAR</sequence>
<evidence type="ECO:0000256" key="3">
    <source>
        <dbReference type="ARBA" id="ARBA00023235"/>
    </source>
</evidence>
<protein>
    <recommendedName>
        <fullName evidence="5">DNA 3'-5' helicase</fullName>
        <ecNumber evidence="5">5.6.2.4</ecNumber>
    </recommendedName>
</protein>
<dbReference type="RefSeq" id="XP_001885941.1">
    <property type="nucleotide sequence ID" value="XM_001885906.1"/>
</dbReference>
<gene>
    <name evidence="7" type="ORF">LACBIDRAFT_307223</name>
</gene>
<evidence type="ECO:0000313" key="8">
    <source>
        <dbReference type="Proteomes" id="UP000001194"/>
    </source>
</evidence>
<dbReference type="GO" id="GO:0009378">
    <property type="term" value="F:four-way junction helicase activity"/>
    <property type="evidence" value="ECO:0007669"/>
    <property type="project" value="TreeGrafter"/>
</dbReference>
<dbReference type="GO" id="GO:0005737">
    <property type="term" value="C:cytoplasm"/>
    <property type="evidence" value="ECO:0007669"/>
    <property type="project" value="TreeGrafter"/>
</dbReference>
<dbReference type="GO" id="GO:0043138">
    <property type="term" value="F:3'-5' DNA helicase activity"/>
    <property type="evidence" value="ECO:0007669"/>
    <property type="project" value="UniProtKB-EC"/>
</dbReference>
<dbReference type="GO" id="GO:0003677">
    <property type="term" value="F:DNA binding"/>
    <property type="evidence" value="ECO:0007669"/>
    <property type="project" value="UniProtKB-KW"/>
</dbReference>
<comment type="catalytic activity">
    <reaction evidence="4">
        <text>Couples ATP hydrolysis with the unwinding of duplex DNA by translocating in the 3'-5' direction.</text>
        <dbReference type="EC" id="5.6.2.4"/>
    </reaction>
</comment>
<keyword evidence="2" id="KW-0238">DNA-binding</keyword>
<evidence type="ECO:0000256" key="4">
    <source>
        <dbReference type="ARBA" id="ARBA00034617"/>
    </source>
</evidence>
<dbReference type="PANTHER" id="PTHR13710:SF105">
    <property type="entry name" value="ATP-DEPENDENT DNA HELICASE Q1"/>
    <property type="match status" value="1"/>
</dbReference>
<dbReference type="STRING" id="486041.B0DPP4"/>
<dbReference type="InterPro" id="IPR014001">
    <property type="entry name" value="Helicase_ATP-bd"/>
</dbReference>
<dbReference type="SUPFAM" id="SSF52540">
    <property type="entry name" value="P-loop containing nucleoside triphosphate hydrolases"/>
    <property type="match status" value="1"/>
</dbReference>
<dbReference type="KEGG" id="lbc:LACBIDRAFT_307223"/>
<feature type="domain" description="Helicase ATP-binding" evidence="6">
    <location>
        <begin position="1"/>
        <end position="118"/>
    </location>
</feature>